<organism evidence="4 5">
    <name type="scientific">Paenibacillus sacheonensis</name>
    <dbReference type="NCBI Taxonomy" id="742054"/>
    <lineage>
        <taxon>Bacteria</taxon>
        <taxon>Bacillati</taxon>
        <taxon>Bacillota</taxon>
        <taxon>Bacilli</taxon>
        <taxon>Bacillales</taxon>
        <taxon>Paenibacillaceae</taxon>
        <taxon>Paenibacillus</taxon>
    </lineage>
</organism>
<dbReference type="NCBIfam" id="TIGR01730">
    <property type="entry name" value="RND_mfp"/>
    <property type="match status" value="1"/>
</dbReference>
<evidence type="ECO:0000313" key="4">
    <source>
        <dbReference type="EMBL" id="NBC67682.1"/>
    </source>
</evidence>
<dbReference type="AlphaFoldDB" id="A0A7X5BWM5"/>
<evidence type="ECO:0000313" key="5">
    <source>
        <dbReference type="Proteomes" id="UP000558113"/>
    </source>
</evidence>
<evidence type="ECO:0000256" key="3">
    <source>
        <dbReference type="SAM" id="MobiDB-lite"/>
    </source>
</evidence>
<dbReference type="SUPFAM" id="SSF111369">
    <property type="entry name" value="HlyD-like secretion proteins"/>
    <property type="match status" value="1"/>
</dbReference>
<evidence type="ECO:0000256" key="1">
    <source>
        <dbReference type="ARBA" id="ARBA00009477"/>
    </source>
</evidence>
<dbReference type="PANTHER" id="PTHR30469">
    <property type="entry name" value="MULTIDRUG RESISTANCE PROTEIN MDTA"/>
    <property type="match status" value="1"/>
</dbReference>
<comment type="caution">
    <text evidence="4">The sequence shown here is derived from an EMBL/GenBank/DDBJ whole genome shotgun (WGS) entry which is preliminary data.</text>
</comment>
<dbReference type="Proteomes" id="UP000558113">
    <property type="component" value="Unassembled WGS sequence"/>
</dbReference>
<reference evidence="4 5" key="1">
    <citation type="submission" date="2020-01" db="EMBL/GenBank/DDBJ databases">
        <title>Paenibacillus soybeanensis sp. nov. isolated from the nodules of soybean (Glycine max(L.) Merr).</title>
        <authorList>
            <person name="Wang H."/>
        </authorList>
    </citation>
    <scope>NUCLEOTIDE SEQUENCE [LARGE SCALE GENOMIC DNA]</scope>
    <source>
        <strain evidence="4 5">DSM 23054</strain>
    </source>
</reference>
<dbReference type="OrthoDB" id="2549748at2"/>
<dbReference type="Gene3D" id="2.40.30.170">
    <property type="match status" value="1"/>
</dbReference>
<proteinExistence type="inferred from homology"/>
<dbReference type="Gene3D" id="2.40.50.100">
    <property type="match status" value="1"/>
</dbReference>
<gene>
    <name evidence="4" type="ORF">GT003_01590</name>
</gene>
<comment type="similarity">
    <text evidence="1">Belongs to the membrane fusion protein (MFP) (TC 8.A.1) family.</text>
</comment>
<dbReference type="PANTHER" id="PTHR30469:SF15">
    <property type="entry name" value="HLYD FAMILY OF SECRETION PROTEINS"/>
    <property type="match status" value="1"/>
</dbReference>
<feature type="compositionally biased region" description="Gly residues" evidence="3">
    <location>
        <begin position="250"/>
        <end position="260"/>
    </location>
</feature>
<evidence type="ECO:0000256" key="2">
    <source>
        <dbReference type="SAM" id="Coils"/>
    </source>
</evidence>
<sequence>MERRRRMLRWALGLFIGGLLVLTYLSNTIQGLALPKVTVKSPSMGSLDLSVNEEGYLQAAYSAPLLPLGNWEVVKVHVEKGDRVKQGDPIVTFDTYATERSLEDEKTRYAQQQIKLSQLINELKPLLQQGADDAAVDRQKQAIESQKLEMSIAGRRIDDLQKQIRDGQVLRAPFAGIVTSLTAEEGTTASPGQQVCLLASDASGYVLSIAATGDAASSLQIGREVDVEIDDSSARRLKGTIASIEDASGQGEGGAAGSGDSGAKSVKIDVRGDGLKPGLKAAVYIDQQSERPGFKIPASALEADDEGTYVFALTVKEGPLGSSYFVKKTYVDTGETNDDTAVVLNGLLPDERIVTEASEPLGDGDRVRLE</sequence>
<protein>
    <submittedName>
        <fullName evidence="4">Efflux RND transporter periplasmic adaptor subunit</fullName>
    </submittedName>
</protein>
<dbReference type="EMBL" id="JAAAMU010000001">
    <property type="protein sequence ID" value="NBC67682.1"/>
    <property type="molecule type" value="Genomic_DNA"/>
</dbReference>
<feature type="region of interest" description="Disordered" evidence="3">
    <location>
        <begin position="243"/>
        <end position="263"/>
    </location>
</feature>
<dbReference type="RefSeq" id="WP_161693706.1">
    <property type="nucleotide sequence ID" value="NZ_JAAAMU010000001.1"/>
</dbReference>
<accession>A0A7X5BWM5</accession>
<dbReference type="Gene3D" id="2.40.420.20">
    <property type="match status" value="1"/>
</dbReference>
<dbReference type="InterPro" id="IPR006143">
    <property type="entry name" value="RND_pump_MFP"/>
</dbReference>
<dbReference type="GO" id="GO:1990281">
    <property type="term" value="C:efflux pump complex"/>
    <property type="evidence" value="ECO:0007669"/>
    <property type="project" value="TreeGrafter"/>
</dbReference>
<keyword evidence="2" id="KW-0175">Coiled coil</keyword>
<dbReference type="GO" id="GO:0015562">
    <property type="term" value="F:efflux transmembrane transporter activity"/>
    <property type="evidence" value="ECO:0007669"/>
    <property type="project" value="TreeGrafter"/>
</dbReference>
<keyword evidence="5" id="KW-1185">Reference proteome</keyword>
<name>A0A7X5BWM5_9BACL</name>
<feature type="coiled-coil region" evidence="2">
    <location>
        <begin position="102"/>
        <end position="163"/>
    </location>
</feature>